<organism evidence="3">
    <name type="scientific">Ignisphaera aggregans</name>
    <dbReference type="NCBI Taxonomy" id="334771"/>
    <lineage>
        <taxon>Archaea</taxon>
        <taxon>Thermoproteota</taxon>
        <taxon>Thermoprotei</taxon>
        <taxon>Desulfurococcales</taxon>
        <taxon>Desulfurococcaceae</taxon>
        <taxon>Ignisphaera</taxon>
    </lineage>
</organism>
<dbReference type="EMBL" id="DSEU01000018">
    <property type="protein sequence ID" value="HEM66556.1"/>
    <property type="molecule type" value="Genomic_DNA"/>
</dbReference>
<sequence length="136" mass="15826">MSEYISRCIVSYIYGDDKDSCWLVFPLLMAVTHIVLATEREMFSRHMCPICGKRIRSKKGLRLHIANKHRGLNTLVREAYEKYRELLKHIAEHSPAGKNKFCIETKSASLRMILCFKTKTELASYILNHPELLKNL</sequence>
<feature type="transmembrane region" description="Helical" evidence="1">
    <location>
        <begin position="20"/>
        <end position="37"/>
    </location>
</feature>
<dbReference type="PROSITE" id="PS50157">
    <property type="entry name" value="ZINC_FINGER_C2H2_2"/>
    <property type="match status" value="1"/>
</dbReference>
<evidence type="ECO:0000259" key="2">
    <source>
        <dbReference type="PROSITE" id="PS50157"/>
    </source>
</evidence>
<dbReference type="SMART" id="SM00355">
    <property type="entry name" value="ZnF_C2H2"/>
    <property type="match status" value="1"/>
</dbReference>
<gene>
    <name evidence="3" type="ORF">ENO26_03145</name>
</gene>
<feature type="domain" description="C2H2-type" evidence="2">
    <location>
        <begin position="46"/>
        <end position="74"/>
    </location>
</feature>
<protein>
    <recommendedName>
        <fullName evidence="2">C2H2-type domain-containing protein</fullName>
    </recommendedName>
</protein>
<name>A0A7J2U1K2_9CREN</name>
<dbReference type="PROSITE" id="PS00028">
    <property type="entry name" value="ZINC_FINGER_C2H2_1"/>
    <property type="match status" value="1"/>
</dbReference>
<keyword evidence="1" id="KW-1133">Transmembrane helix</keyword>
<evidence type="ECO:0000313" key="3">
    <source>
        <dbReference type="EMBL" id="HEM66556.1"/>
    </source>
</evidence>
<accession>A0A7J2U1K2</accession>
<dbReference type="AlphaFoldDB" id="A0A7J2U1K2"/>
<dbReference type="Pfam" id="PF13894">
    <property type="entry name" value="zf-C2H2_4"/>
    <property type="match status" value="1"/>
</dbReference>
<keyword evidence="1" id="KW-0472">Membrane</keyword>
<proteinExistence type="predicted"/>
<keyword evidence="1" id="KW-0812">Transmembrane</keyword>
<comment type="caution">
    <text evidence="3">The sequence shown here is derived from an EMBL/GenBank/DDBJ whole genome shotgun (WGS) entry which is preliminary data.</text>
</comment>
<reference evidence="3" key="1">
    <citation type="journal article" date="2020" name="mSystems">
        <title>Genome- and Community-Level Interaction Insights into Carbon Utilization and Element Cycling Functions of Hydrothermarchaeota in Hydrothermal Sediment.</title>
        <authorList>
            <person name="Zhou Z."/>
            <person name="Liu Y."/>
            <person name="Xu W."/>
            <person name="Pan J."/>
            <person name="Luo Z.H."/>
            <person name="Li M."/>
        </authorList>
    </citation>
    <scope>NUCLEOTIDE SEQUENCE [LARGE SCALE GENOMIC DNA]</scope>
    <source>
        <strain evidence="3">SpSt-125</strain>
    </source>
</reference>
<evidence type="ECO:0000256" key="1">
    <source>
        <dbReference type="SAM" id="Phobius"/>
    </source>
</evidence>
<dbReference type="InterPro" id="IPR013087">
    <property type="entry name" value="Znf_C2H2_type"/>
</dbReference>